<keyword evidence="2" id="KW-1133">Transmembrane helix</keyword>
<reference evidence="3" key="2">
    <citation type="submission" date="2022-10" db="EMBL/GenBank/DDBJ databases">
        <authorList>
            <consortium name="ENA_rothamsted_submissions"/>
            <consortium name="culmorum"/>
            <person name="King R."/>
        </authorList>
    </citation>
    <scope>NUCLEOTIDE SEQUENCE</scope>
</reference>
<dbReference type="EMBL" id="OU893339">
    <property type="protein sequence ID" value="CAG9796052.1"/>
    <property type="molecule type" value="Genomic_DNA"/>
</dbReference>
<evidence type="ECO:0000256" key="2">
    <source>
        <dbReference type="SAM" id="Phobius"/>
    </source>
</evidence>
<accession>A0A9N9WI48</accession>
<dbReference type="CDD" id="cd05327">
    <property type="entry name" value="retinol-DH_like_SDR_c_like"/>
    <property type="match status" value="1"/>
</dbReference>
<dbReference type="SUPFAM" id="SSF51735">
    <property type="entry name" value="NAD(P)-binding Rossmann-fold domains"/>
    <property type="match status" value="1"/>
</dbReference>
<dbReference type="AlphaFoldDB" id="A0A9N9WI48"/>
<dbReference type="InterPro" id="IPR036291">
    <property type="entry name" value="NAD(P)-bd_dom_sf"/>
</dbReference>
<dbReference type="Pfam" id="PF00106">
    <property type="entry name" value="adh_short"/>
    <property type="match status" value="1"/>
</dbReference>
<organism evidence="3 4">
    <name type="scientific">Diatraea saccharalis</name>
    <name type="common">sugarcane borer</name>
    <dbReference type="NCBI Taxonomy" id="40085"/>
    <lineage>
        <taxon>Eukaryota</taxon>
        <taxon>Metazoa</taxon>
        <taxon>Ecdysozoa</taxon>
        <taxon>Arthropoda</taxon>
        <taxon>Hexapoda</taxon>
        <taxon>Insecta</taxon>
        <taxon>Pterygota</taxon>
        <taxon>Neoptera</taxon>
        <taxon>Endopterygota</taxon>
        <taxon>Lepidoptera</taxon>
        <taxon>Glossata</taxon>
        <taxon>Ditrysia</taxon>
        <taxon>Pyraloidea</taxon>
        <taxon>Crambidae</taxon>
        <taxon>Crambinae</taxon>
        <taxon>Diatraea</taxon>
    </lineage>
</organism>
<reference evidence="3" key="1">
    <citation type="submission" date="2021-12" db="EMBL/GenBank/DDBJ databases">
        <authorList>
            <person name="King R."/>
        </authorList>
    </citation>
    <scope>NUCLEOTIDE SEQUENCE</scope>
</reference>
<proteinExistence type="predicted"/>
<evidence type="ECO:0000313" key="4">
    <source>
        <dbReference type="Proteomes" id="UP001153714"/>
    </source>
</evidence>
<dbReference type="PANTHER" id="PTHR43157">
    <property type="entry name" value="PHOSPHATIDYLINOSITOL-GLYCAN BIOSYNTHESIS CLASS F PROTEIN-RELATED"/>
    <property type="match status" value="1"/>
</dbReference>
<dbReference type="PRINTS" id="PR00081">
    <property type="entry name" value="GDHRDH"/>
</dbReference>
<dbReference type="PANTHER" id="PTHR43157:SF31">
    <property type="entry name" value="PHOSPHATIDYLINOSITOL-GLYCAN BIOSYNTHESIS CLASS F PROTEIN"/>
    <property type="match status" value="1"/>
</dbReference>
<keyword evidence="4" id="KW-1185">Reference proteome</keyword>
<keyword evidence="2" id="KW-0472">Membrane</keyword>
<dbReference type="GO" id="GO:0016491">
    <property type="term" value="F:oxidoreductase activity"/>
    <property type="evidence" value="ECO:0007669"/>
    <property type="project" value="UniProtKB-KW"/>
</dbReference>
<keyword evidence="2" id="KW-0812">Transmembrane</keyword>
<dbReference type="Gene3D" id="3.40.50.720">
    <property type="entry name" value="NAD(P)-binding Rossmann-like Domain"/>
    <property type="match status" value="1"/>
</dbReference>
<dbReference type="InterPro" id="IPR002347">
    <property type="entry name" value="SDR_fam"/>
</dbReference>
<dbReference type="Proteomes" id="UP001153714">
    <property type="component" value="Chromosome 8"/>
</dbReference>
<keyword evidence="1" id="KW-0560">Oxidoreductase</keyword>
<sequence length="326" mass="36455">MTVLLYLVVEYLIKTIFYSVVVIIIAIFGTRLWVEPFKAVCKCKTSLKGKVALVTGGNAGIGLETARGLAKRGAKVIIASRDEEKSKEAVADIIKTTGNSNVEYRRLDLSKFWSIRKFTDDFNKAFDRLDILVNNAGAGGLAESLNEYGIDRVTQINYVGPFLLTNLLLKKLIHSKPSRIVIVSSYANNLHSFDIKDLVGKRKIGIWKKYCNTKVCNIMWAKALAKRLPEGVTANSLHPGIVKTDIFIRLTKYLKIILTWVIGAFFKTPEEGAQTSIHLCVAPELAEVTGKYFSDCKLSDPAKITTNDQLVDQLWEETMLLVENKY</sequence>
<dbReference type="OrthoDB" id="542013at2759"/>
<evidence type="ECO:0000256" key="1">
    <source>
        <dbReference type="ARBA" id="ARBA00023002"/>
    </source>
</evidence>
<protein>
    <submittedName>
        <fullName evidence="3">Uncharacterized protein</fullName>
    </submittedName>
</protein>
<evidence type="ECO:0000313" key="3">
    <source>
        <dbReference type="EMBL" id="CAG9796052.1"/>
    </source>
</evidence>
<gene>
    <name evidence="3" type="ORF">DIATSA_LOCUS13277</name>
</gene>
<feature type="transmembrane region" description="Helical" evidence="2">
    <location>
        <begin position="12"/>
        <end position="34"/>
    </location>
</feature>
<name>A0A9N9WI48_9NEOP</name>